<name>A0A7L7KV96_9LACO</name>
<feature type="chain" id="PRO_5038822132" description="S-layer protein C-terminal domain-containing protein" evidence="1">
    <location>
        <begin position="25"/>
        <end position="256"/>
    </location>
</feature>
<evidence type="ECO:0000313" key="4">
    <source>
        <dbReference type="Proteomes" id="UP000514410"/>
    </source>
</evidence>
<reference evidence="3 4" key="1">
    <citation type="submission" date="2020-02" db="EMBL/GenBank/DDBJ databases">
        <title>Complete Genome Sequence of Lactobacillus sp. NFFJ11 Isolated from animal feed.</title>
        <authorList>
            <person name="Jung J.Y."/>
        </authorList>
    </citation>
    <scope>NUCLEOTIDE SEQUENCE [LARGE SCALE GENOMIC DNA]</scope>
    <source>
        <strain evidence="3 4">NFFJ11</strain>
    </source>
</reference>
<feature type="domain" description="S-layer protein C-terminal" evidence="2">
    <location>
        <begin position="209"/>
        <end position="253"/>
    </location>
</feature>
<dbReference type="RefSeq" id="WP_059074504.1">
    <property type="nucleotide sequence ID" value="NZ_CP049366.1"/>
</dbReference>
<proteinExistence type="predicted"/>
<dbReference type="InterPro" id="IPR024968">
    <property type="entry name" value="SlpA_C_lactobacillus"/>
</dbReference>
<protein>
    <recommendedName>
        <fullName evidence="2">S-layer protein C-terminal domain-containing protein</fullName>
    </recommendedName>
</protein>
<dbReference type="AlphaFoldDB" id="A0A7L7KV96"/>
<sequence>MKRITKYIGITVLALLAVAPISMPTINTESEMTVEAADNNVKSYGDFNIDVTNNGPAYLYFYAKADGQNVKVHTKEMVYAKNVGEISTVDTPILDGYVPSYNKLAFLRTTTGYSLLTNLYYTKTNNVNSLQAPASSVAMTFELFDDSRVYDDNGIATSTTLPASSTWNVDQEMMINGITYYRVGGNQWIKASDGLEVHIVDNTVDTVKLTNLYTIKGEKIQNRALAAYTYWYSDKYVTINGATYYRVATNEWVHPY</sequence>
<dbReference type="EMBL" id="CP049366">
    <property type="protein sequence ID" value="QMT83751.1"/>
    <property type="molecule type" value="Genomic_DNA"/>
</dbReference>
<accession>A0A7L7KV96</accession>
<dbReference type="Pfam" id="PF03217">
    <property type="entry name" value="SlpA"/>
    <property type="match status" value="2"/>
</dbReference>
<keyword evidence="1" id="KW-0732">Signal</keyword>
<evidence type="ECO:0000259" key="2">
    <source>
        <dbReference type="Pfam" id="PF03217"/>
    </source>
</evidence>
<gene>
    <name evidence="3" type="ORF">G6534_03570</name>
</gene>
<feature type="domain" description="S-layer protein C-terminal" evidence="2">
    <location>
        <begin position="143"/>
        <end position="192"/>
    </location>
</feature>
<evidence type="ECO:0000313" key="3">
    <source>
        <dbReference type="EMBL" id="QMT83751.1"/>
    </source>
</evidence>
<dbReference type="Proteomes" id="UP000514410">
    <property type="component" value="Chromosome"/>
</dbReference>
<feature type="signal peptide" evidence="1">
    <location>
        <begin position="1"/>
        <end position="24"/>
    </location>
</feature>
<keyword evidence="4" id="KW-1185">Reference proteome</keyword>
<evidence type="ECO:0000256" key="1">
    <source>
        <dbReference type="SAM" id="SignalP"/>
    </source>
</evidence>
<organism evidence="3 4">
    <name type="scientific">Companilactobacillus pabuli</name>
    <dbReference type="NCBI Taxonomy" id="2714036"/>
    <lineage>
        <taxon>Bacteria</taxon>
        <taxon>Bacillati</taxon>
        <taxon>Bacillota</taxon>
        <taxon>Bacilli</taxon>
        <taxon>Lactobacillales</taxon>
        <taxon>Lactobacillaceae</taxon>
        <taxon>Companilactobacillus</taxon>
    </lineage>
</organism>
<dbReference type="KEGG" id="cpab:G6534_03570"/>